<reference evidence="1" key="2">
    <citation type="journal article" date="2000" name="Syst. Biol.">
        <title>Evolution and phylogenetic information content of mitochondrial genomic structural features illustrated with acrodont lizards.</title>
        <authorList>
            <person name="Macey J.R."/>
            <person name="Schulte J.A.II."/>
            <person name="Larson A."/>
        </authorList>
    </citation>
    <scope>NUCLEOTIDE SEQUENCE</scope>
</reference>
<accession>Q9G665</accession>
<keyword evidence="1" id="KW-0496">Mitochondrion</keyword>
<organism evidence="1">
    <name type="scientific">Diporiphora bilineata</name>
    <name type="common">Two-lined dragon</name>
    <dbReference type="NCBI Taxonomy" id="118204"/>
    <lineage>
        <taxon>Eukaryota</taxon>
        <taxon>Metazoa</taxon>
        <taxon>Chordata</taxon>
        <taxon>Craniata</taxon>
        <taxon>Vertebrata</taxon>
        <taxon>Euteleostomi</taxon>
        <taxon>Lepidosauria</taxon>
        <taxon>Squamata</taxon>
        <taxon>Bifurcata</taxon>
        <taxon>Unidentata</taxon>
        <taxon>Episquamata</taxon>
        <taxon>Toxicofera</taxon>
        <taxon>Iguania</taxon>
        <taxon>Acrodonta</taxon>
        <taxon>Agamidae</taxon>
        <taxon>Amphibolurinae</taxon>
        <taxon>Diporiphora</taxon>
    </lineage>
</organism>
<name>Q9G665_DIPBL</name>
<sequence>MGYATSSSWAHAPKTVKTPPNIAINSHIYNYTWNHPRHTNSHLS</sequence>
<proteinExistence type="predicted"/>
<gene>
    <name evidence="1" type="primary">ND2</name>
</gene>
<dbReference type="AlphaFoldDB" id="Q9G665"/>
<evidence type="ECO:0000313" key="1">
    <source>
        <dbReference type="EMBL" id="AAG00655.2"/>
    </source>
</evidence>
<dbReference type="EMBL" id="AF128473">
    <property type="protein sequence ID" value="AAG00655.2"/>
    <property type="molecule type" value="Genomic_DNA"/>
</dbReference>
<geneLocation type="mitochondrion" evidence="1"/>
<protein>
    <submittedName>
        <fullName evidence="1">NADH dehydrogenase subunit 2</fullName>
    </submittedName>
</protein>
<reference evidence="1" key="1">
    <citation type="journal article" date="2000" name="Syst. Biol.">
        <title>Evaluating trans-tethys migration: an example using acrodont lizard phylogenetics.</title>
        <authorList>
            <person name="Macey J.R."/>
            <person name="Schulte J.A.II."/>
            <person name="Larson A."/>
            <person name="Ananjeva N.B."/>
            <person name="Wang Y."/>
            <person name="Pethiyagoda R."/>
            <person name="Rastegar-Pouyani N."/>
            <person name="Papenfuss T.J."/>
        </authorList>
    </citation>
    <scope>NUCLEOTIDE SEQUENCE</scope>
</reference>